<accession>A0A382G895</accession>
<dbReference type="Gene3D" id="2.40.10.120">
    <property type="match status" value="1"/>
</dbReference>
<feature type="non-terminal residue" evidence="1">
    <location>
        <position position="396"/>
    </location>
</feature>
<dbReference type="AlphaFoldDB" id="A0A382G895"/>
<dbReference type="SUPFAM" id="SSF50494">
    <property type="entry name" value="Trypsin-like serine proteases"/>
    <property type="match status" value="2"/>
</dbReference>
<name>A0A382G895_9ZZZZ</name>
<protein>
    <recommendedName>
        <fullName evidence="2">Peptidase S1 domain-containing protein</fullName>
    </recommendedName>
</protein>
<dbReference type="EMBL" id="UINC01053832">
    <property type="protein sequence ID" value="SVB70834.1"/>
    <property type="molecule type" value="Genomic_DNA"/>
</dbReference>
<evidence type="ECO:0000313" key="1">
    <source>
        <dbReference type="EMBL" id="SVB70834.1"/>
    </source>
</evidence>
<reference evidence="1" key="1">
    <citation type="submission" date="2018-05" db="EMBL/GenBank/DDBJ databases">
        <authorList>
            <person name="Lanie J.A."/>
            <person name="Ng W.-L."/>
            <person name="Kazmierczak K.M."/>
            <person name="Andrzejewski T.M."/>
            <person name="Davidsen T.M."/>
            <person name="Wayne K.J."/>
            <person name="Tettelin H."/>
            <person name="Glass J.I."/>
            <person name="Rusch D."/>
            <person name="Podicherti R."/>
            <person name="Tsui H.-C.T."/>
            <person name="Winkler M.E."/>
        </authorList>
    </citation>
    <scope>NUCLEOTIDE SEQUENCE</scope>
</reference>
<dbReference type="InterPro" id="IPR009003">
    <property type="entry name" value="Peptidase_S1_PA"/>
</dbReference>
<dbReference type="Pfam" id="PF13365">
    <property type="entry name" value="Trypsin_2"/>
    <property type="match status" value="2"/>
</dbReference>
<sequence>MSWGTYAYLSEAIELTQAATVKLPDGTGVMISGQFVLTAAHVVIENNELAPNQTAINLWGETRAVINAYFDIAADIAVLELESPFQNSYSVEIASAAAQEDDDIFIVGHPWTTVQAGIGWAVAFGYAYSTDQSEEVSKEFLQYFNLAVTKGFSGSGLYNSSGELVSILSAETSPLSPSSPYFVEDKPVHNQHWDLDSNRTSALGVKFPFIQALLAQHAIENIPKINPTLPENLPDPEKTNYVDDEALAIIQQISQQSFGSAVAIYGKNDNVTEIDSGIGAPNASGVLIADDLVLTVMHVLDGRQTVTVTFKNGEVINNAITIAVSPHGDFGLIKLPTPAPAGYTPASIAFGPLQNNEPTYTVGHPSMLWYSSGGWQVSTGTTTGTGEGTLEFNGIT</sequence>
<gene>
    <name evidence="1" type="ORF">METZ01_LOCUS223688</name>
</gene>
<organism evidence="1">
    <name type="scientific">marine metagenome</name>
    <dbReference type="NCBI Taxonomy" id="408172"/>
    <lineage>
        <taxon>unclassified sequences</taxon>
        <taxon>metagenomes</taxon>
        <taxon>ecological metagenomes</taxon>
    </lineage>
</organism>
<dbReference type="Gene3D" id="2.40.10.10">
    <property type="entry name" value="Trypsin-like serine proteases"/>
    <property type="match status" value="2"/>
</dbReference>
<evidence type="ECO:0008006" key="2">
    <source>
        <dbReference type="Google" id="ProtNLM"/>
    </source>
</evidence>
<proteinExistence type="predicted"/>
<dbReference type="InterPro" id="IPR043504">
    <property type="entry name" value="Peptidase_S1_PA_chymotrypsin"/>
</dbReference>
<dbReference type="PANTHER" id="PTHR43019">
    <property type="entry name" value="SERINE ENDOPROTEASE DEGS"/>
    <property type="match status" value="1"/>
</dbReference>
<dbReference type="PANTHER" id="PTHR43019:SF23">
    <property type="entry name" value="PROTEASE DO-LIKE 5, CHLOROPLASTIC"/>
    <property type="match status" value="1"/>
</dbReference>